<keyword evidence="4" id="KW-0255">Endonuclease</keyword>
<dbReference type="InterPro" id="IPR017482">
    <property type="entry name" value="Lambda-type_endonuclease"/>
</dbReference>
<keyword evidence="2" id="KW-0175">Coiled coil</keyword>
<dbReference type="GO" id="GO:0004519">
    <property type="term" value="F:endonuclease activity"/>
    <property type="evidence" value="ECO:0007669"/>
    <property type="project" value="UniProtKB-KW"/>
</dbReference>
<dbReference type="EMBL" id="RHJS01000002">
    <property type="protein sequence ID" value="RRK32682.1"/>
    <property type="molecule type" value="Genomic_DNA"/>
</dbReference>
<feature type="coiled-coil region" evidence="2">
    <location>
        <begin position="223"/>
        <end position="264"/>
    </location>
</feature>
<evidence type="ECO:0000313" key="4">
    <source>
        <dbReference type="EMBL" id="RRK32682.1"/>
    </source>
</evidence>
<dbReference type="Proteomes" id="UP000274920">
    <property type="component" value="Unassembled WGS sequence"/>
</dbReference>
<dbReference type="PANTHER" id="PTHR46609:SF6">
    <property type="entry name" value="EXONUCLEASE, PHAGE-TYPE_RECB, C-TERMINAL DOMAIN-CONTAINING PROTEIN-RELATED"/>
    <property type="match status" value="1"/>
</dbReference>
<dbReference type="NCBIfam" id="TIGR03033">
    <property type="entry name" value="phage_rel_nuc"/>
    <property type="match status" value="1"/>
</dbReference>
<dbReference type="AlphaFoldDB" id="A0A3R8JPW3"/>
<keyword evidence="5" id="KW-1185">Reference proteome</keyword>
<proteinExistence type="predicted"/>
<dbReference type="SUPFAM" id="SSF52980">
    <property type="entry name" value="Restriction endonuclease-like"/>
    <property type="match status" value="1"/>
</dbReference>
<sequence>MKKLVSTLNLDKKEWLKYRKKGIGGSDAGAVCGLNPYRTAMQVYNDKTSDTIEEIDNEAMRQGREFEDYVARRFTEATGKKVRRANAMFCHESYPFMLADVDRMVVGENAGLECKTASPFMAEHWKDGKIPLSYQIQCYHYMTVCNADAWFIAVLIYGRDFKYYRLERDESMLADLVRIEQDFWESHVQKRILPEPDGSKLADSVIAEYYKNSVAEILPLKGFDDKLRRRQELKEDMEQMEREKKKIEQELKLYLGEAEQAENEQYRVSWKSVSSSRVDEARLKEEQPEIYAQYQKVIQSRRLMVKAA</sequence>
<dbReference type="Pfam" id="PF09588">
    <property type="entry name" value="YqaJ"/>
    <property type="match status" value="1"/>
</dbReference>
<dbReference type="InterPro" id="IPR019080">
    <property type="entry name" value="YqaJ_viral_recombinase"/>
</dbReference>
<dbReference type="InterPro" id="IPR011335">
    <property type="entry name" value="Restrct_endonuc-II-like"/>
</dbReference>
<evidence type="ECO:0000259" key="3">
    <source>
        <dbReference type="Pfam" id="PF09588"/>
    </source>
</evidence>
<name>A0A3R8JPW3_9FIRM</name>
<dbReference type="Gene3D" id="3.90.320.10">
    <property type="match status" value="1"/>
</dbReference>
<evidence type="ECO:0000256" key="2">
    <source>
        <dbReference type="SAM" id="Coils"/>
    </source>
</evidence>
<gene>
    <name evidence="4" type="ORF">EBB54_15935</name>
</gene>
<reference evidence="4" key="1">
    <citation type="submission" date="2018-10" db="EMBL/GenBank/DDBJ databases">
        <title>Schaedlerella arabinophila gen. nov. sp. nov., isolated from the mouse intestinal tract and comparative analysis with the genome of the closely related altered Schaedler flora strain ASF502.</title>
        <authorList>
            <person name="Miyake S."/>
            <person name="Soh M."/>
            <person name="Seedorf H."/>
        </authorList>
    </citation>
    <scope>NUCLEOTIDE SEQUENCE [LARGE SCALE GENOMIC DNA]</scope>
    <source>
        <strain evidence="4">DSM 106076</strain>
    </source>
</reference>
<keyword evidence="1" id="KW-0378">Hydrolase</keyword>
<dbReference type="PANTHER" id="PTHR46609">
    <property type="entry name" value="EXONUCLEASE, PHAGE-TYPE/RECB, C-TERMINAL DOMAIN-CONTAINING PROTEIN"/>
    <property type="match status" value="1"/>
</dbReference>
<feature type="domain" description="YqaJ viral recombinase" evidence="3">
    <location>
        <begin position="14"/>
        <end position="147"/>
    </location>
</feature>
<dbReference type="GO" id="GO:0016787">
    <property type="term" value="F:hydrolase activity"/>
    <property type="evidence" value="ECO:0007669"/>
    <property type="project" value="UniProtKB-KW"/>
</dbReference>
<evidence type="ECO:0000256" key="1">
    <source>
        <dbReference type="ARBA" id="ARBA00022801"/>
    </source>
</evidence>
<dbReference type="RefSeq" id="WP_125128128.1">
    <property type="nucleotide sequence ID" value="NZ_RHJS01000002.1"/>
</dbReference>
<protein>
    <submittedName>
        <fullName evidence="4">Endonuclease</fullName>
    </submittedName>
</protein>
<comment type="caution">
    <text evidence="4">The sequence shown here is derived from an EMBL/GenBank/DDBJ whole genome shotgun (WGS) entry which is preliminary data.</text>
</comment>
<organism evidence="4 5">
    <name type="scientific">Schaedlerella arabinosiphila</name>
    <dbReference type="NCBI Taxonomy" id="2044587"/>
    <lineage>
        <taxon>Bacteria</taxon>
        <taxon>Bacillati</taxon>
        <taxon>Bacillota</taxon>
        <taxon>Clostridia</taxon>
        <taxon>Lachnospirales</taxon>
        <taxon>Lachnospiraceae</taxon>
        <taxon>Schaedlerella</taxon>
    </lineage>
</organism>
<evidence type="ECO:0000313" key="5">
    <source>
        <dbReference type="Proteomes" id="UP000274920"/>
    </source>
</evidence>
<dbReference type="InterPro" id="IPR051703">
    <property type="entry name" value="NF-kappa-B_Signaling_Reg"/>
</dbReference>
<accession>A0A3R8JPW3</accession>
<dbReference type="InterPro" id="IPR011604">
    <property type="entry name" value="PDDEXK-like_dom_sf"/>
</dbReference>
<keyword evidence="4" id="KW-0540">Nuclease</keyword>